<keyword evidence="1" id="KW-0812">Transmembrane</keyword>
<dbReference type="Pfam" id="PF06695">
    <property type="entry name" value="Sm_multidrug_ex"/>
    <property type="match status" value="1"/>
</dbReference>
<keyword evidence="1" id="KW-1133">Transmembrane helix</keyword>
<comment type="caution">
    <text evidence="2">The sequence shown here is derived from an EMBL/GenBank/DDBJ whole genome shotgun (WGS) entry which is preliminary data.</text>
</comment>
<name>A0A0W8EN31_9ZZZZ</name>
<evidence type="ECO:0008006" key="3">
    <source>
        <dbReference type="Google" id="ProtNLM"/>
    </source>
</evidence>
<dbReference type="AlphaFoldDB" id="A0A0W8EN31"/>
<dbReference type="InterPro" id="IPR009577">
    <property type="entry name" value="Sm_multidrug_ex"/>
</dbReference>
<reference evidence="2" key="1">
    <citation type="journal article" date="2015" name="Proc. Natl. Acad. Sci. U.S.A.">
        <title>Networks of energetic and metabolic interactions define dynamics in microbial communities.</title>
        <authorList>
            <person name="Embree M."/>
            <person name="Liu J.K."/>
            <person name="Al-Bassam M.M."/>
            <person name="Zengler K."/>
        </authorList>
    </citation>
    <scope>NUCLEOTIDE SEQUENCE</scope>
</reference>
<evidence type="ECO:0000256" key="1">
    <source>
        <dbReference type="SAM" id="Phobius"/>
    </source>
</evidence>
<sequence>MDIFSGMFMALNFDVAVRFPLLGPWILRFLERREKFLDRRPWLEHLYFTGVALFVLFPFQGTGGVGASVVGRILGLPPLKVLVAIGIGAFSGCLLIALGSELFISLIRSYPLVGWGLLVTVILSVLAVFLHLRYRKGAARDR</sequence>
<accession>A0A0W8EN31</accession>
<dbReference type="EMBL" id="LNQE01001748">
    <property type="protein sequence ID" value="KUG10005.1"/>
    <property type="molecule type" value="Genomic_DNA"/>
</dbReference>
<feature type="transmembrane region" description="Helical" evidence="1">
    <location>
        <begin position="112"/>
        <end position="132"/>
    </location>
</feature>
<gene>
    <name evidence="2" type="ORF">ASZ90_016600</name>
</gene>
<proteinExistence type="predicted"/>
<protein>
    <recommendedName>
        <fullName evidence="3">Small multi-drug export protein</fullName>
    </recommendedName>
</protein>
<feature type="transmembrane region" description="Helical" evidence="1">
    <location>
        <begin position="47"/>
        <end position="70"/>
    </location>
</feature>
<feature type="transmembrane region" description="Helical" evidence="1">
    <location>
        <begin position="82"/>
        <end position="106"/>
    </location>
</feature>
<organism evidence="2">
    <name type="scientific">hydrocarbon metagenome</name>
    <dbReference type="NCBI Taxonomy" id="938273"/>
    <lineage>
        <taxon>unclassified sequences</taxon>
        <taxon>metagenomes</taxon>
        <taxon>ecological metagenomes</taxon>
    </lineage>
</organism>
<evidence type="ECO:0000313" key="2">
    <source>
        <dbReference type="EMBL" id="KUG10005.1"/>
    </source>
</evidence>
<keyword evidence="1" id="KW-0472">Membrane</keyword>